<feature type="transmembrane region" description="Helical" evidence="2">
    <location>
        <begin position="628"/>
        <end position="649"/>
    </location>
</feature>
<accession>A0ABR2JEL3</accession>
<feature type="transmembrane region" description="Helical" evidence="2">
    <location>
        <begin position="249"/>
        <end position="271"/>
    </location>
</feature>
<gene>
    <name evidence="3" type="ORF">M9Y10_006591</name>
</gene>
<sequence>MSDEDSSQNQQEKITEDELSEKRKVNEISDEDSSQQTEEETSEKSKVNENSDEDSSQDQQMKITEDESDRINQNSNDEMTNESSDKKETEDSTNVEDDDQNNVQNSESSERKDSSQNYYNNNPYEQAESDGSNSAPSYHLNDQTNEKYTPTTNNNKDDINPYVLKDESDSQKDPENITARSVELEEKEKEKEEEKEKDDDDDISISSESIKDQIPRAISTDDIVTIEQPNEPGENVDFDNLPFLEKFKWPLISSAITLVFIIITSAVAGGVKKDVRMHIIEKTLEIVNKIGGYVIWGFHCIGLLALPFLFVILFGEKVKIYQIWGPPIMMLLNMIGGFLPIKGSFFPLIIELLMTIYYLFHLPFKPVYLPKNKDFWPGELTLMFLTFIYISAALGSSTLSYLLYGSYIRAQNYFISGPSNPHYAIAWIEALNSLGYYKLKVQGGYLACYSLFTFLSVGIGFAMSMKNSILMIVPYLMLAICTVIETRGIGILLFGQLLIHVIYIIFLHFHTTRKFITGTVCNCCLECCYATLTTIMIGDIIGFSLVAFPILQLSIYKDGPKKFNWGGFIGGSLVIFIGIIFHYMYSCVSCWYQLLFACAGFFSGALIFGLTFAGYAPLIRAFTYEITYVTWSFALCFWGYSSGYSPALFKAYNGLISLASLVMIELYEGIGWMEIVFAVIQVFFDTVVITYVQRISTKYIAWTVFSVAGIVCFGFLVGVAVIICAIIAFFILSKICAFCSDWVAYSQAYDIAQGLKKGDTFECAGRTWVVT</sequence>
<feature type="transmembrane region" description="Helical" evidence="2">
    <location>
        <begin position="669"/>
        <end position="692"/>
    </location>
</feature>
<feature type="transmembrane region" description="Helical" evidence="2">
    <location>
        <begin position="529"/>
        <end position="551"/>
    </location>
</feature>
<evidence type="ECO:0000313" key="3">
    <source>
        <dbReference type="EMBL" id="KAK8876387.1"/>
    </source>
</evidence>
<feature type="transmembrane region" description="Helical" evidence="2">
    <location>
        <begin position="591"/>
        <end position="616"/>
    </location>
</feature>
<feature type="compositionally biased region" description="Basic and acidic residues" evidence="1">
    <location>
        <begin position="182"/>
        <end position="194"/>
    </location>
</feature>
<feature type="compositionally biased region" description="Basic and acidic residues" evidence="1">
    <location>
        <begin position="155"/>
        <end position="175"/>
    </location>
</feature>
<name>A0ABR2JEL3_9EUKA</name>
<feature type="region of interest" description="Disordered" evidence="1">
    <location>
        <begin position="1"/>
        <end position="211"/>
    </location>
</feature>
<keyword evidence="4" id="KW-1185">Reference proteome</keyword>
<feature type="transmembrane region" description="Helical" evidence="2">
    <location>
        <begin position="292"/>
        <end position="314"/>
    </location>
</feature>
<evidence type="ECO:0000313" key="4">
    <source>
        <dbReference type="Proteomes" id="UP001470230"/>
    </source>
</evidence>
<feature type="compositionally biased region" description="Basic and acidic residues" evidence="1">
    <location>
        <begin position="13"/>
        <end position="27"/>
    </location>
</feature>
<reference evidence="3 4" key="1">
    <citation type="submission" date="2024-04" db="EMBL/GenBank/DDBJ databases">
        <title>Tritrichomonas musculus Genome.</title>
        <authorList>
            <person name="Alves-Ferreira E."/>
            <person name="Grigg M."/>
            <person name="Lorenzi H."/>
            <person name="Galac M."/>
        </authorList>
    </citation>
    <scope>NUCLEOTIDE SEQUENCE [LARGE SCALE GENOMIC DNA]</scope>
    <source>
        <strain evidence="3 4">EAF2021</strain>
    </source>
</reference>
<dbReference type="PANTHER" id="PTHR48162:SF1">
    <property type="entry name" value="RIBOSOMAL L1 DOMAIN-CONTAINING PROTEIN CG13096"/>
    <property type="match status" value="1"/>
</dbReference>
<keyword evidence="2" id="KW-0472">Membrane</keyword>
<dbReference type="Proteomes" id="UP001470230">
    <property type="component" value="Unassembled WGS sequence"/>
</dbReference>
<feature type="transmembrane region" description="Helical" evidence="2">
    <location>
        <begin position="491"/>
        <end position="509"/>
    </location>
</feature>
<dbReference type="EMBL" id="JAPFFF010000012">
    <property type="protein sequence ID" value="KAK8876387.1"/>
    <property type="molecule type" value="Genomic_DNA"/>
</dbReference>
<evidence type="ECO:0000256" key="1">
    <source>
        <dbReference type="SAM" id="MobiDB-lite"/>
    </source>
</evidence>
<feature type="transmembrane region" description="Helical" evidence="2">
    <location>
        <begin position="345"/>
        <end position="362"/>
    </location>
</feature>
<comment type="caution">
    <text evidence="3">The sequence shown here is derived from an EMBL/GenBank/DDBJ whole genome shotgun (WGS) entry which is preliminary data.</text>
</comment>
<feature type="compositionally biased region" description="Acidic residues" evidence="1">
    <location>
        <begin position="28"/>
        <end position="41"/>
    </location>
</feature>
<feature type="transmembrane region" description="Helical" evidence="2">
    <location>
        <begin position="699"/>
        <end position="732"/>
    </location>
</feature>
<keyword evidence="2" id="KW-0812">Transmembrane</keyword>
<feature type="transmembrane region" description="Helical" evidence="2">
    <location>
        <begin position="563"/>
        <end position="585"/>
    </location>
</feature>
<evidence type="ECO:0000256" key="2">
    <source>
        <dbReference type="SAM" id="Phobius"/>
    </source>
</evidence>
<keyword evidence="2" id="KW-1133">Transmembrane helix</keyword>
<feature type="transmembrane region" description="Helical" evidence="2">
    <location>
        <begin position="320"/>
        <end position="338"/>
    </location>
</feature>
<feature type="compositionally biased region" description="Polar residues" evidence="1">
    <location>
        <begin position="115"/>
        <end position="154"/>
    </location>
</feature>
<feature type="compositionally biased region" description="Polar residues" evidence="1">
    <location>
        <begin position="71"/>
        <end position="82"/>
    </location>
</feature>
<feature type="transmembrane region" description="Helical" evidence="2">
    <location>
        <begin position="382"/>
        <end position="404"/>
    </location>
</feature>
<protein>
    <submittedName>
        <fullName evidence="3">Uncharacterized protein</fullName>
    </submittedName>
</protein>
<dbReference type="PANTHER" id="PTHR48162">
    <property type="entry name" value="YALI0A06930P"/>
    <property type="match status" value="1"/>
</dbReference>
<dbReference type="InterPro" id="IPR053110">
    <property type="entry name" value="Ribosomal_L1-TF"/>
</dbReference>
<feature type="transmembrane region" description="Helical" evidence="2">
    <location>
        <begin position="443"/>
        <end position="462"/>
    </location>
</feature>
<organism evidence="3 4">
    <name type="scientific">Tritrichomonas musculus</name>
    <dbReference type="NCBI Taxonomy" id="1915356"/>
    <lineage>
        <taxon>Eukaryota</taxon>
        <taxon>Metamonada</taxon>
        <taxon>Parabasalia</taxon>
        <taxon>Tritrichomonadida</taxon>
        <taxon>Tritrichomonadidae</taxon>
        <taxon>Tritrichomonas</taxon>
    </lineage>
</organism>
<feature type="compositionally biased region" description="Acidic residues" evidence="1">
    <location>
        <begin position="91"/>
        <end position="100"/>
    </location>
</feature>
<proteinExistence type="predicted"/>